<dbReference type="Gene3D" id="3.30.450.40">
    <property type="match status" value="1"/>
</dbReference>
<dbReference type="InterPro" id="IPR005471">
    <property type="entry name" value="Tscrpt_reg_IclR_N"/>
</dbReference>
<proteinExistence type="predicted"/>
<keyword evidence="2" id="KW-0804">Transcription</keyword>
<dbReference type="OrthoDB" id="1634354at2"/>
<reference evidence="4 5" key="1">
    <citation type="journal article" date="2013" name="Genome Announc.">
        <title>Genome Sequence of Novosphingobium lindaniclasticum LE124T, Isolated from a Hexachlorocyclohexane Dumpsite.</title>
        <authorList>
            <person name="Saxena A."/>
            <person name="Nayyar N."/>
            <person name="Sangwan N."/>
            <person name="Kumari R."/>
            <person name="Khurana J.P."/>
            <person name="Lal R."/>
        </authorList>
    </citation>
    <scope>NUCLEOTIDE SEQUENCE [LARGE SCALE GENOMIC DNA]</scope>
    <source>
        <strain evidence="4 5">LE124</strain>
    </source>
</reference>
<name>T0HMR9_9SPHN</name>
<evidence type="ECO:0000256" key="2">
    <source>
        <dbReference type="ARBA" id="ARBA00023163"/>
    </source>
</evidence>
<evidence type="ECO:0000259" key="3">
    <source>
        <dbReference type="PROSITE" id="PS51077"/>
    </source>
</evidence>
<keyword evidence="5" id="KW-1185">Reference proteome</keyword>
<dbReference type="Pfam" id="PF09339">
    <property type="entry name" value="HTH_IclR"/>
    <property type="match status" value="1"/>
</dbReference>
<feature type="domain" description="HTH iclR-type" evidence="3">
    <location>
        <begin position="10"/>
        <end position="72"/>
    </location>
</feature>
<comment type="caution">
    <text evidence="4">The sequence shown here is derived from an EMBL/GenBank/DDBJ whole genome shotgun (WGS) entry which is preliminary data.</text>
</comment>
<dbReference type="InterPro" id="IPR029016">
    <property type="entry name" value="GAF-like_dom_sf"/>
</dbReference>
<evidence type="ECO:0000256" key="1">
    <source>
        <dbReference type="ARBA" id="ARBA00023015"/>
    </source>
</evidence>
<dbReference type="eggNOG" id="COG1414">
    <property type="taxonomic scope" value="Bacteria"/>
</dbReference>
<dbReference type="PATRIC" id="fig|1096930.3.peg.2582"/>
<gene>
    <name evidence="4" type="ORF">L284_12950</name>
</gene>
<dbReference type="InterPro" id="IPR036390">
    <property type="entry name" value="WH_DNA-bd_sf"/>
</dbReference>
<sequence>MSRQIGAKSIKSAQRVFEVLEYFDADHREAGVMDIARRFNYPQSSASELLSYMVSLGYLRRGRGSRSYELSMRVAMLGAWVQPRLVRDGRLLPLMDSLAEQTRGSVVLASNNGVELRCFHAVCRNDVGGGDSIGAVQQGDMLPLLHSAEGLVLLSRCERQLVRRYVHRLNAEAVDAEARVSFDELAARLDEVSDSGFAWVEHAGGLSIAVNLPQSEPTEPLALGLRVGPGACRETMLRMMQSAMSRHLGLFEVMPPAHSARPSWPAAMGAQR</sequence>
<dbReference type="GO" id="GO:0045892">
    <property type="term" value="P:negative regulation of DNA-templated transcription"/>
    <property type="evidence" value="ECO:0007669"/>
    <property type="project" value="TreeGrafter"/>
</dbReference>
<dbReference type="Gene3D" id="1.10.10.10">
    <property type="entry name" value="Winged helix-like DNA-binding domain superfamily/Winged helix DNA-binding domain"/>
    <property type="match status" value="1"/>
</dbReference>
<dbReference type="EMBL" id="ATHL01000082">
    <property type="protein sequence ID" value="EQB14297.1"/>
    <property type="molecule type" value="Genomic_DNA"/>
</dbReference>
<dbReference type="InterPro" id="IPR036388">
    <property type="entry name" value="WH-like_DNA-bd_sf"/>
</dbReference>
<dbReference type="GO" id="GO:0003677">
    <property type="term" value="F:DNA binding"/>
    <property type="evidence" value="ECO:0007669"/>
    <property type="project" value="InterPro"/>
</dbReference>
<dbReference type="PANTHER" id="PTHR30136">
    <property type="entry name" value="HELIX-TURN-HELIX TRANSCRIPTIONAL REGULATOR, ICLR FAMILY"/>
    <property type="match status" value="1"/>
</dbReference>
<dbReference type="SUPFAM" id="SSF55781">
    <property type="entry name" value="GAF domain-like"/>
    <property type="match status" value="1"/>
</dbReference>
<dbReference type="AlphaFoldDB" id="T0HMR9"/>
<dbReference type="SUPFAM" id="SSF46785">
    <property type="entry name" value="Winged helix' DNA-binding domain"/>
    <property type="match status" value="1"/>
</dbReference>
<dbReference type="RefSeq" id="WP_021234422.1">
    <property type="nucleotide sequence ID" value="NZ_ATHL01000082.1"/>
</dbReference>
<accession>T0HMR9</accession>
<dbReference type="PROSITE" id="PS51077">
    <property type="entry name" value="HTH_ICLR"/>
    <property type="match status" value="1"/>
</dbReference>
<organism evidence="4 5">
    <name type="scientific">Novosphingobium lindaniclasticum LE124</name>
    <dbReference type="NCBI Taxonomy" id="1096930"/>
    <lineage>
        <taxon>Bacteria</taxon>
        <taxon>Pseudomonadati</taxon>
        <taxon>Pseudomonadota</taxon>
        <taxon>Alphaproteobacteria</taxon>
        <taxon>Sphingomonadales</taxon>
        <taxon>Sphingomonadaceae</taxon>
        <taxon>Novosphingobium</taxon>
    </lineage>
</organism>
<dbReference type="Proteomes" id="UP000015527">
    <property type="component" value="Unassembled WGS sequence"/>
</dbReference>
<evidence type="ECO:0000313" key="4">
    <source>
        <dbReference type="EMBL" id="EQB14297.1"/>
    </source>
</evidence>
<dbReference type="GO" id="GO:0003700">
    <property type="term" value="F:DNA-binding transcription factor activity"/>
    <property type="evidence" value="ECO:0007669"/>
    <property type="project" value="TreeGrafter"/>
</dbReference>
<dbReference type="PANTHER" id="PTHR30136:SF35">
    <property type="entry name" value="HTH-TYPE TRANSCRIPTIONAL REGULATOR RV1719"/>
    <property type="match status" value="1"/>
</dbReference>
<dbReference type="InterPro" id="IPR050707">
    <property type="entry name" value="HTH_MetabolicPath_Reg"/>
</dbReference>
<dbReference type="SMART" id="SM00346">
    <property type="entry name" value="HTH_ICLR"/>
    <property type="match status" value="1"/>
</dbReference>
<evidence type="ECO:0000313" key="5">
    <source>
        <dbReference type="Proteomes" id="UP000015527"/>
    </source>
</evidence>
<protein>
    <recommendedName>
        <fullName evidence="3">HTH iclR-type domain-containing protein</fullName>
    </recommendedName>
</protein>
<keyword evidence="1" id="KW-0805">Transcription regulation</keyword>